<dbReference type="OrthoDB" id="7982at10239"/>
<sequence>MAYARTSKRRTYRKRAPARRTRKSSYRKRPRTRRPTRSRMRPTKRQILNLTSRKKRDVMLQTSNTSPSGTVIAPIVTPTVINGTNGGWFYWSPTARDLDTVAGQPNTVSQEASRTATTCFARGLNERLDFQTSSSVPWKWRRICFWTKSKEFLASASGATFNYTGWLETSAGVSRAFINSLLNNNNAQQALQQSILFAGYIGQDWTDIMVAKVDTRRVDLVSDKTIIINSGNDSGVFRKHHRWYAMNKSVVYDDDQIGDEETTSAFSVTDKRGAGNFIILDIMRAHASGTGSDLLRVDAETTYYWHEK</sequence>
<proteinExistence type="predicted"/>
<evidence type="ECO:0000256" key="1">
    <source>
        <dbReference type="SAM" id="MobiDB-lite"/>
    </source>
</evidence>
<accession>A0A0A7CKV3</accession>
<dbReference type="GeneID" id="22835549"/>
<evidence type="ECO:0000313" key="2">
    <source>
        <dbReference type="EMBL" id="AIF34845.1"/>
    </source>
</evidence>
<protein>
    <submittedName>
        <fullName evidence="2">Capsid protein</fullName>
    </submittedName>
</protein>
<name>A0A0A7CKV3_9VIRU</name>
<feature type="region of interest" description="Disordered" evidence="1">
    <location>
        <begin position="1"/>
        <end position="46"/>
    </location>
</feature>
<dbReference type="KEGG" id="vg:22835549"/>
<organism evidence="2 3">
    <name type="scientific">Sewage derived gemycircularvirus 2</name>
    <dbReference type="NCBI Taxonomy" id="1985408"/>
    <lineage>
        <taxon>Viruses</taxon>
        <taxon>Monodnaviria</taxon>
        <taxon>Shotokuvirae</taxon>
        <taxon>Cressdnaviricota</taxon>
        <taxon>Repensiviricetes</taxon>
        <taxon>Geplafuvirales</taxon>
        <taxon>Genomoviridae</taxon>
        <taxon>Gemycircularvirus</taxon>
        <taxon>Gemycircularvirus sewopo2</taxon>
    </lineage>
</organism>
<evidence type="ECO:0000313" key="3">
    <source>
        <dbReference type="Proteomes" id="UP000203475"/>
    </source>
</evidence>
<dbReference type="EMBL" id="KJ547641">
    <property type="protein sequence ID" value="AIF34845.1"/>
    <property type="molecule type" value="Genomic_DNA"/>
</dbReference>
<reference evidence="2 3" key="1">
    <citation type="journal article" date="2015" name="Infect. Genet. Evol.">
        <title>Characterisation of a diverse range of circular replication-associated protein encoding DNA viruses recovered from a sewage treatment oxidation pond.</title>
        <authorList>
            <person name="Kraberger S."/>
            <person name="Arguello-Astorga G.R."/>
            <person name="Greenfield L.G."/>
            <person name="Galilee C."/>
            <person name="Law D."/>
            <person name="Martin D.P."/>
            <person name="Varsani A."/>
        </authorList>
    </citation>
    <scope>NUCLEOTIDE SEQUENCE [LARGE SCALE GENOMIC DNA]</scope>
    <source>
        <strain evidence="2">BS4117</strain>
    </source>
</reference>
<keyword evidence="3" id="KW-1185">Reference proteome</keyword>
<feature type="compositionally biased region" description="Basic residues" evidence="1">
    <location>
        <begin position="1"/>
        <end position="44"/>
    </location>
</feature>
<dbReference type="RefSeq" id="YP_009115522.1">
    <property type="nucleotide sequence ID" value="NC_026166.1"/>
</dbReference>
<dbReference type="Proteomes" id="UP000203475">
    <property type="component" value="Segment"/>
</dbReference>